<dbReference type="Proteomes" id="UP001270362">
    <property type="component" value="Unassembled WGS sequence"/>
</dbReference>
<reference evidence="3" key="1">
    <citation type="journal article" date="2023" name="Mol. Phylogenet. Evol.">
        <title>Genome-scale phylogeny and comparative genomics of the fungal order Sordariales.</title>
        <authorList>
            <person name="Hensen N."/>
            <person name="Bonometti L."/>
            <person name="Westerberg I."/>
            <person name="Brannstrom I.O."/>
            <person name="Guillou S."/>
            <person name="Cros-Aarteil S."/>
            <person name="Calhoun S."/>
            <person name="Haridas S."/>
            <person name="Kuo A."/>
            <person name="Mondo S."/>
            <person name="Pangilinan J."/>
            <person name="Riley R."/>
            <person name="LaButti K."/>
            <person name="Andreopoulos B."/>
            <person name="Lipzen A."/>
            <person name="Chen C."/>
            <person name="Yan M."/>
            <person name="Daum C."/>
            <person name="Ng V."/>
            <person name="Clum A."/>
            <person name="Steindorff A."/>
            <person name="Ohm R.A."/>
            <person name="Martin F."/>
            <person name="Silar P."/>
            <person name="Natvig D.O."/>
            <person name="Lalanne C."/>
            <person name="Gautier V."/>
            <person name="Ament-Velasquez S.L."/>
            <person name="Kruys A."/>
            <person name="Hutchinson M.I."/>
            <person name="Powell A.J."/>
            <person name="Barry K."/>
            <person name="Miller A.N."/>
            <person name="Grigoriev I.V."/>
            <person name="Debuchy R."/>
            <person name="Gladieux P."/>
            <person name="Hiltunen Thoren M."/>
            <person name="Johannesson H."/>
        </authorList>
    </citation>
    <scope>NUCLEOTIDE SEQUENCE</scope>
    <source>
        <strain evidence="3">CBS 314.62</strain>
    </source>
</reference>
<evidence type="ECO:0000313" key="3">
    <source>
        <dbReference type="EMBL" id="KAK3681356.1"/>
    </source>
</evidence>
<evidence type="ECO:0000256" key="1">
    <source>
        <dbReference type="SAM" id="MobiDB-lite"/>
    </source>
</evidence>
<gene>
    <name evidence="3" type="ORF">B0T22DRAFT_473259</name>
    <name evidence="2" type="ORF">B0T22DRAFT_474538</name>
</gene>
<evidence type="ECO:0000313" key="2">
    <source>
        <dbReference type="EMBL" id="KAK3680673.1"/>
    </source>
</evidence>
<evidence type="ECO:0000313" key="4">
    <source>
        <dbReference type="Proteomes" id="UP001270362"/>
    </source>
</evidence>
<dbReference type="InterPro" id="IPR036388">
    <property type="entry name" value="WH-like_DNA-bd_sf"/>
</dbReference>
<feature type="compositionally biased region" description="Basic and acidic residues" evidence="1">
    <location>
        <begin position="22"/>
        <end position="32"/>
    </location>
</feature>
<keyword evidence="4" id="KW-1185">Reference proteome</keyword>
<protein>
    <recommendedName>
        <fullName evidence="5">O-methyltransferase</fullName>
    </recommendedName>
</protein>
<organism evidence="3 4">
    <name type="scientific">Podospora appendiculata</name>
    <dbReference type="NCBI Taxonomy" id="314037"/>
    <lineage>
        <taxon>Eukaryota</taxon>
        <taxon>Fungi</taxon>
        <taxon>Dikarya</taxon>
        <taxon>Ascomycota</taxon>
        <taxon>Pezizomycotina</taxon>
        <taxon>Sordariomycetes</taxon>
        <taxon>Sordariomycetidae</taxon>
        <taxon>Sordariales</taxon>
        <taxon>Podosporaceae</taxon>
        <taxon>Podospora</taxon>
    </lineage>
</organism>
<name>A0AAE1C7B1_9PEZI</name>
<dbReference type="EMBL" id="JAULSO010000015">
    <property type="protein sequence ID" value="KAK3680673.1"/>
    <property type="molecule type" value="Genomic_DNA"/>
</dbReference>
<reference evidence="3" key="2">
    <citation type="submission" date="2023-06" db="EMBL/GenBank/DDBJ databases">
        <authorList>
            <consortium name="Lawrence Berkeley National Laboratory"/>
            <person name="Haridas S."/>
            <person name="Hensen N."/>
            <person name="Bonometti L."/>
            <person name="Westerberg I."/>
            <person name="Brannstrom I.O."/>
            <person name="Guillou S."/>
            <person name="Cros-Aarteil S."/>
            <person name="Calhoun S."/>
            <person name="Kuo A."/>
            <person name="Mondo S."/>
            <person name="Pangilinan J."/>
            <person name="Riley R."/>
            <person name="Labutti K."/>
            <person name="Andreopoulos B."/>
            <person name="Lipzen A."/>
            <person name="Chen C."/>
            <person name="Yanf M."/>
            <person name="Daum C."/>
            <person name="Ng V."/>
            <person name="Clum A."/>
            <person name="Steindorff A."/>
            <person name="Ohm R."/>
            <person name="Martin F."/>
            <person name="Silar P."/>
            <person name="Natvig D."/>
            <person name="Lalanne C."/>
            <person name="Gautier V."/>
            <person name="Ament-Velasquez S.L."/>
            <person name="Kruys A."/>
            <person name="Hutchinson M.I."/>
            <person name="Powell A.J."/>
            <person name="Barry K."/>
            <person name="Miller A.N."/>
            <person name="Grigoriev I.V."/>
            <person name="Debuchy R."/>
            <person name="Gladieux P."/>
            <person name="Thoren M.H."/>
            <person name="Johannesson H."/>
        </authorList>
    </citation>
    <scope>NUCLEOTIDE SEQUENCE</scope>
    <source>
        <strain evidence="3">CBS 314.62</strain>
    </source>
</reference>
<evidence type="ECO:0008006" key="5">
    <source>
        <dbReference type="Google" id="ProtNLM"/>
    </source>
</evidence>
<dbReference type="InterPro" id="IPR029063">
    <property type="entry name" value="SAM-dependent_MTases_sf"/>
</dbReference>
<feature type="region of interest" description="Disordered" evidence="1">
    <location>
        <begin position="21"/>
        <end position="46"/>
    </location>
</feature>
<dbReference type="EMBL" id="JAULSO010000007">
    <property type="protein sequence ID" value="KAK3681356.1"/>
    <property type="molecule type" value="Genomic_DNA"/>
</dbReference>
<sequence length="479" mass="51516">MDRNAQLECNTERLASAVKTFIQHDRGTRNEGSEPTTGTTNPTPDAHRELRKSKAMILSSLAAIRTLMLDPSDLLQHIATQVEILACLEWLAEFQILACIPPEGSVPIEDLADLAGVPAGQLGRIVRLMATTGFLRELEAGSVSHTPLSAHFIPGQGLLDATMFMAELVAPTALQMPSATQRFGASRSANETAYNLAHHTTRPFHAAQRERAKLSRQWSAYLSHAAGLHDEDDIVDVFSQLNWNNLGSASIVEVNAQSTSLAQALAKRFPNLHLVVQLGTNSANRIRPTERDRDRDRDLNMNDAHMQLEAGLLTSSSSSTGSSESMASSASSRISVTYRAAGMPQPVTDAAVYILHLPLSGVSTSPRSAPAGSLGSATARAELQDYLSVLHANGGIMLVLTTRLLPEPGSLASPDVEAVARARDLSMLQLANEGETEMSDLLAVIDSVKDSMGRLVVTNQLRSTNNLIIALALKYQTYA</sequence>
<dbReference type="PANTHER" id="PTHR43712">
    <property type="entry name" value="PUTATIVE (AFU_ORTHOLOGUE AFUA_4G14580)-RELATED"/>
    <property type="match status" value="1"/>
</dbReference>
<dbReference type="SUPFAM" id="SSF46785">
    <property type="entry name" value="Winged helix' DNA-binding domain"/>
    <property type="match status" value="1"/>
</dbReference>
<dbReference type="Gene3D" id="1.10.10.10">
    <property type="entry name" value="Winged helix-like DNA-binding domain superfamily/Winged helix DNA-binding domain"/>
    <property type="match status" value="1"/>
</dbReference>
<dbReference type="AlphaFoldDB" id="A0AAE1C7B1"/>
<feature type="compositionally biased region" description="Polar residues" evidence="1">
    <location>
        <begin position="33"/>
        <end position="43"/>
    </location>
</feature>
<dbReference type="InterPro" id="IPR036390">
    <property type="entry name" value="WH_DNA-bd_sf"/>
</dbReference>
<comment type="caution">
    <text evidence="3">The sequence shown here is derived from an EMBL/GenBank/DDBJ whole genome shotgun (WGS) entry which is preliminary data.</text>
</comment>
<proteinExistence type="predicted"/>
<dbReference type="Gene3D" id="3.40.50.150">
    <property type="entry name" value="Vaccinia Virus protein VP39"/>
    <property type="match status" value="1"/>
</dbReference>
<dbReference type="PANTHER" id="PTHR43712:SF15">
    <property type="entry name" value="MONODICTYPHENONE CLUSTER TRANSCRIPTIONAL COACTIVATOR MDPA"/>
    <property type="match status" value="1"/>
</dbReference>
<accession>A0AAE1C7B1</accession>